<accession>A0A7J6M0D5</accession>
<keyword evidence="3" id="KW-0472">Membrane</keyword>
<evidence type="ECO:0000256" key="2">
    <source>
        <dbReference type="SAM" id="MobiDB-lite"/>
    </source>
</evidence>
<dbReference type="EMBL" id="JABAHT010000107">
    <property type="protein sequence ID" value="KAF4664866.1"/>
    <property type="molecule type" value="Genomic_DNA"/>
</dbReference>
<dbReference type="PANTHER" id="PTHR48081:SF3">
    <property type="entry name" value="ALPHA_BETA HYDROLASE FOLD-3 DOMAIN-CONTAINING PROTEIN"/>
    <property type="match status" value="1"/>
</dbReference>
<evidence type="ECO:0000313" key="6">
    <source>
        <dbReference type="Proteomes" id="UP000570595"/>
    </source>
</evidence>
<evidence type="ECO:0000259" key="4">
    <source>
        <dbReference type="Pfam" id="PF07859"/>
    </source>
</evidence>
<dbReference type="InterPro" id="IPR013094">
    <property type="entry name" value="AB_hydrolase_3"/>
</dbReference>
<comment type="caution">
    <text evidence="5">The sequence shown here is derived from an EMBL/GenBank/DDBJ whole genome shotgun (WGS) entry which is preliminary data.</text>
</comment>
<dbReference type="Proteomes" id="UP000570595">
    <property type="component" value="Unassembled WGS sequence"/>
</dbReference>
<dbReference type="AlphaFoldDB" id="A0A7J6M0D5"/>
<evidence type="ECO:0000313" key="5">
    <source>
        <dbReference type="EMBL" id="KAF4664866.1"/>
    </source>
</evidence>
<keyword evidence="3" id="KW-0812">Transmembrane</keyword>
<keyword evidence="1" id="KW-0378">Hydrolase</keyword>
<protein>
    <recommendedName>
        <fullName evidence="4">Alpha/beta hydrolase fold-3 domain-containing protein</fullName>
    </recommendedName>
</protein>
<feature type="transmembrane region" description="Helical" evidence="3">
    <location>
        <begin position="24"/>
        <end position="45"/>
    </location>
</feature>
<feature type="region of interest" description="Disordered" evidence="2">
    <location>
        <begin position="377"/>
        <end position="401"/>
    </location>
</feature>
<gene>
    <name evidence="5" type="ORF">FOZ61_000412</name>
</gene>
<dbReference type="InterPro" id="IPR029058">
    <property type="entry name" value="AB_hydrolase_fold"/>
</dbReference>
<dbReference type="InterPro" id="IPR050300">
    <property type="entry name" value="GDXG_lipolytic_enzyme"/>
</dbReference>
<dbReference type="Gene3D" id="3.40.50.1820">
    <property type="entry name" value="alpha/beta hydrolase"/>
    <property type="match status" value="1"/>
</dbReference>
<sequence>MRYMKIPRSMSVIDRGLRFLRETLFWNCLVLPTARLILCLIRIALDEFAPFLMKHVHLPGRFGGCLGGLEAQDGAVPPAKDCIVTFKEYRYGPENRQTIDVIRPVDTSSTDATPLLYIHGGGFVAANSAVMVHSVTAFARAPYYLPVYSVDYPLSPEHPYPCPLISVMAALRYMKEQLGFHSVCILGDSAGASLALMATLWATEGFDMPELSCGCSYPPLHPSQLPNILGVASAYGVLDSHSWHHDHCGRQKSISPTEQAVAEFGLEASMRMYTKNRHLKQGQPTQFLDVLKQMPPRAAWGLPPINLQCGGKDILVNSTKATYGYLRKRGARVTMQVYPQSRHAFVGLPPAWVCNKDSRHATREIADFLYDLCHAPSEPKSPSSTISRSAGSTTAADSSSS</sequence>
<dbReference type="SUPFAM" id="SSF53474">
    <property type="entry name" value="alpha/beta-Hydrolases"/>
    <property type="match status" value="1"/>
</dbReference>
<evidence type="ECO:0000256" key="1">
    <source>
        <dbReference type="ARBA" id="ARBA00022801"/>
    </source>
</evidence>
<dbReference type="OrthoDB" id="408631at2759"/>
<dbReference type="GO" id="GO:0016787">
    <property type="term" value="F:hydrolase activity"/>
    <property type="evidence" value="ECO:0007669"/>
    <property type="project" value="UniProtKB-KW"/>
</dbReference>
<name>A0A7J6M0D5_PEROL</name>
<feature type="domain" description="Alpha/beta hydrolase fold-3" evidence="4">
    <location>
        <begin position="115"/>
        <end position="346"/>
    </location>
</feature>
<evidence type="ECO:0000256" key="3">
    <source>
        <dbReference type="SAM" id="Phobius"/>
    </source>
</evidence>
<reference evidence="5 6" key="1">
    <citation type="submission" date="2020-04" db="EMBL/GenBank/DDBJ databases">
        <title>Perkinsus olseni comparative genomics.</title>
        <authorList>
            <person name="Bogema D.R."/>
        </authorList>
    </citation>
    <scope>NUCLEOTIDE SEQUENCE [LARGE SCALE GENOMIC DNA]</scope>
    <source>
        <strain evidence="5">ATCC PRA-179</strain>
    </source>
</reference>
<feature type="compositionally biased region" description="Low complexity" evidence="2">
    <location>
        <begin position="387"/>
        <end position="401"/>
    </location>
</feature>
<dbReference type="PANTHER" id="PTHR48081">
    <property type="entry name" value="AB HYDROLASE SUPERFAMILY PROTEIN C4A8.06C"/>
    <property type="match status" value="1"/>
</dbReference>
<organism evidence="5 6">
    <name type="scientific">Perkinsus olseni</name>
    <name type="common">Perkinsus atlanticus</name>
    <dbReference type="NCBI Taxonomy" id="32597"/>
    <lineage>
        <taxon>Eukaryota</taxon>
        <taxon>Sar</taxon>
        <taxon>Alveolata</taxon>
        <taxon>Perkinsozoa</taxon>
        <taxon>Perkinsea</taxon>
        <taxon>Perkinsida</taxon>
        <taxon>Perkinsidae</taxon>
        <taxon>Perkinsus</taxon>
    </lineage>
</organism>
<dbReference type="Pfam" id="PF07859">
    <property type="entry name" value="Abhydrolase_3"/>
    <property type="match status" value="1"/>
</dbReference>
<proteinExistence type="predicted"/>
<keyword evidence="3" id="KW-1133">Transmembrane helix</keyword>